<comment type="caution">
    <text evidence="2">The sequence shown here is derived from an EMBL/GenBank/DDBJ whole genome shotgun (WGS) entry which is preliminary data.</text>
</comment>
<dbReference type="Proteomes" id="UP001141552">
    <property type="component" value="Unassembled WGS sequence"/>
</dbReference>
<evidence type="ECO:0000313" key="2">
    <source>
        <dbReference type="EMBL" id="KAJ4829417.1"/>
    </source>
</evidence>
<gene>
    <name evidence="2" type="ORF">Tsubulata_006610</name>
</gene>
<dbReference type="SUPFAM" id="SSF56371">
    <property type="entry name" value="Ribosome inactivating proteins (RIP)"/>
    <property type="match status" value="1"/>
</dbReference>
<dbReference type="GO" id="GO:0030598">
    <property type="term" value="F:rRNA N-glycosylase activity"/>
    <property type="evidence" value="ECO:0007669"/>
    <property type="project" value="InterPro"/>
</dbReference>
<reference evidence="2" key="2">
    <citation type="journal article" date="2023" name="Plants (Basel)">
        <title>Annotation of the Turnera subulata (Passifloraceae) Draft Genome Reveals the S-Locus Evolved after the Divergence of Turneroideae from Passifloroideae in a Stepwise Manner.</title>
        <authorList>
            <person name="Henning P.M."/>
            <person name="Roalson E.H."/>
            <person name="Mir W."/>
            <person name="McCubbin A.G."/>
            <person name="Shore J.S."/>
        </authorList>
    </citation>
    <scope>NUCLEOTIDE SEQUENCE</scope>
    <source>
        <strain evidence="2">F60SS</strain>
    </source>
</reference>
<protein>
    <submittedName>
        <fullName evidence="2">Uncharacterized protein</fullName>
    </submittedName>
</protein>
<keyword evidence="3" id="KW-1185">Reference proteome</keyword>
<organism evidence="2 3">
    <name type="scientific">Turnera subulata</name>
    <dbReference type="NCBI Taxonomy" id="218843"/>
    <lineage>
        <taxon>Eukaryota</taxon>
        <taxon>Viridiplantae</taxon>
        <taxon>Streptophyta</taxon>
        <taxon>Embryophyta</taxon>
        <taxon>Tracheophyta</taxon>
        <taxon>Spermatophyta</taxon>
        <taxon>Magnoliopsida</taxon>
        <taxon>eudicotyledons</taxon>
        <taxon>Gunneridae</taxon>
        <taxon>Pentapetalae</taxon>
        <taxon>rosids</taxon>
        <taxon>fabids</taxon>
        <taxon>Malpighiales</taxon>
        <taxon>Passifloraceae</taxon>
        <taxon>Turnera</taxon>
    </lineage>
</organism>
<evidence type="ECO:0000256" key="1">
    <source>
        <dbReference type="SAM" id="MobiDB-lite"/>
    </source>
</evidence>
<dbReference type="AlphaFoldDB" id="A0A9Q0FFI4"/>
<feature type="region of interest" description="Disordered" evidence="1">
    <location>
        <begin position="299"/>
        <end position="373"/>
    </location>
</feature>
<dbReference type="InterPro" id="IPR036041">
    <property type="entry name" value="Ribosome-inact_prot_sf"/>
</dbReference>
<dbReference type="EMBL" id="JAKUCV010005901">
    <property type="protein sequence ID" value="KAJ4829417.1"/>
    <property type="molecule type" value="Genomic_DNA"/>
</dbReference>
<accession>A0A9Q0FFI4</accession>
<dbReference type="Gene3D" id="3.40.420.10">
    <property type="entry name" value="Ricin (A subunit), domain 1"/>
    <property type="match status" value="1"/>
</dbReference>
<dbReference type="GO" id="GO:0017148">
    <property type="term" value="P:negative regulation of translation"/>
    <property type="evidence" value="ECO:0007669"/>
    <property type="project" value="InterPro"/>
</dbReference>
<proteinExistence type="predicted"/>
<reference evidence="2" key="1">
    <citation type="submission" date="2022-02" db="EMBL/GenBank/DDBJ databases">
        <authorList>
            <person name="Henning P.M."/>
            <person name="McCubbin A.G."/>
            <person name="Shore J.S."/>
        </authorList>
    </citation>
    <scope>NUCLEOTIDE SEQUENCE</scope>
    <source>
        <strain evidence="2">F60SS</strain>
        <tissue evidence="2">Leaves</tissue>
    </source>
</reference>
<feature type="compositionally biased region" description="Basic residues" evidence="1">
    <location>
        <begin position="362"/>
        <end position="373"/>
    </location>
</feature>
<evidence type="ECO:0000313" key="3">
    <source>
        <dbReference type="Proteomes" id="UP001141552"/>
    </source>
</evidence>
<dbReference type="InterPro" id="IPR016138">
    <property type="entry name" value="Ribosome_inactivat_prot_sub1"/>
</dbReference>
<sequence>MYEQILVVALAGMERENHFILGPYRRGSGYRDSIMFIRGKRARYIVLYPTDESGVSRTVSIPVLPPMDGCPQPGFYDLYYEYESVISGYRIEHFSTYLAGFKVLENDPGPNKKHRWYYFSDMLRHFVSEENCILIELPYTSSYLVFLGLDRLQNLRFNQAILCDAVKYIGQVTEQRKGALGRDERLRQSLGIFTFMVPESARSNRFYNNFHWFSRHPVSYSNWMVLTEGNYSKMCKDILAYYLDNRYIMRIFFFLSEYDFPRDPGDERLVRPEIQNMMNVYFTITYMGLLKEMTRKSIDSMKPKPPQSKQDQWLREAKLLGEPSSGAQHGKQKATSSTRGAGSKPNPGKRSVRSLERASAKLVHRRLVHRRLE</sequence>
<name>A0A9Q0FFI4_9ROSI</name>